<dbReference type="InterPro" id="IPR004291">
    <property type="entry name" value="Transposase_IS66_central"/>
</dbReference>
<proteinExistence type="predicted"/>
<dbReference type="InterPro" id="IPR024474">
    <property type="entry name" value="Znf_dom_IS66"/>
</dbReference>
<gene>
    <name evidence="5" type="ORF">E0493_22480</name>
</gene>
<dbReference type="NCBIfam" id="NF033517">
    <property type="entry name" value="transpos_IS66"/>
    <property type="match status" value="1"/>
</dbReference>
<dbReference type="Pfam" id="PF03050">
    <property type="entry name" value="DDE_Tnp_IS66"/>
    <property type="match status" value="1"/>
</dbReference>
<feature type="domain" description="Transposase IS66 central" evidence="2">
    <location>
        <begin position="187"/>
        <end position="353"/>
    </location>
</feature>
<evidence type="ECO:0000259" key="4">
    <source>
        <dbReference type="Pfam" id="PF13007"/>
    </source>
</evidence>
<dbReference type="Pfam" id="PF13007">
    <property type="entry name" value="LZ_Tnp_IS66"/>
    <property type="match status" value="1"/>
</dbReference>
<feature type="region of interest" description="Disordered" evidence="1">
    <location>
        <begin position="87"/>
        <end position="107"/>
    </location>
</feature>
<feature type="domain" description="Transposase IS66 zinc-finger binding" evidence="3">
    <location>
        <begin position="128"/>
        <end position="172"/>
    </location>
</feature>
<dbReference type="AlphaFoldDB" id="A0A845BG99"/>
<dbReference type="InterPro" id="IPR052344">
    <property type="entry name" value="Transposase-related"/>
</dbReference>
<feature type="domain" description="Transposase TnpC homeodomain" evidence="4">
    <location>
        <begin position="49"/>
        <end position="122"/>
    </location>
</feature>
<protein>
    <submittedName>
        <fullName evidence="5">IS66 family transposase</fullName>
    </submittedName>
</protein>
<dbReference type="PANTHER" id="PTHR33678">
    <property type="entry name" value="BLL1576 PROTEIN"/>
    <property type="match status" value="1"/>
</dbReference>
<evidence type="ECO:0000256" key="1">
    <source>
        <dbReference type="SAM" id="MobiDB-lite"/>
    </source>
</evidence>
<reference evidence="5 6" key="1">
    <citation type="submission" date="2019-03" db="EMBL/GenBank/DDBJ databases">
        <title>Roseomonas sp. a novel Roseomonas species isolated from Sea whip Gorgonian.</title>
        <authorList>
            <person name="Li F."/>
            <person name="Pan X."/>
            <person name="Huang S."/>
            <person name="Li Z."/>
            <person name="Meng B."/>
        </authorList>
    </citation>
    <scope>NUCLEOTIDE SEQUENCE [LARGE SCALE GENOMIC DNA]</scope>
    <source>
        <strain evidence="5 6">M0104</strain>
    </source>
</reference>
<organism evidence="5 6">
    <name type="scientific">Teichococcus coralli</name>
    <dbReference type="NCBI Taxonomy" id="2545983"/>
    <lineage>
        <taxon>Bacteria</taxon>
        <taxon>Pseudomonadati</taxon>
        <taxon>Pseudomonadota</taxon>
        <taxon>Alphaproteobacteria</taxon>
        <taxon>Acetobacterales</taxon>
        <taxon>Roseomonadaceae</taxon>
        <taxon>Roseomonas</taxon>
    </lineage>
</organism>
<evidence type="ECO:0000313" key="6">
    <source>
        <dbReference type="Proteomes" id="UP000460715"/>
    </source>
</evidence>
<dbReference type="EMBL" id="SNVJ01000045">
    <property type="protein sequence ID" value="MXP66111.1"/>
    <property type="molecule type" value="Genomic_DNA"/>
</dbReference>
<dbReference type="PANTHER" id="PTHR33678:SF1">
    <property type="entry name" value="BLL1576 PROTEIN"/>
    <property type="match status" value="1"/>
</dbReference>
<evidence type="ECO:0000313" key="5">
    <source>
        <dbReference type="EMBL" id="MXP66111.1"/>
    </source>
</evidence>
<evidence type="ECO:0000259" key="3">
    <source>
        <dbReference type="Pfam" id="PF13005"/>
    </source>
</evidence>
<sequence length="361" mass="40221">MEITFAQPEDEIAALRQLLAERDGVIAEQAAALAERDAQLVTSALEIEHLRVQLAALRRQQYGQSSERLAADIAQLELRLEDLEESQAEQAAAHEARQDRAVRRRQPAVRKPLPAHLPRQEIVHEPATVCGCCPRKALARLGEDVTEVLEKVPARLQVIRHVRPRYACRICEGVFQAPAPDLPIERGRPGPGLLAHVAVSKYCDGLPLYRQAAILAREGVEIERAVLADWMGHVAWWLAPIAARIGTHVMAQPVLWTDDTTTRVLAPGTGKTRQARFWVYAIDPRPYAGQGPPAAFYRYSPDRRGERPRDHLAGFRGYLQADAYSGYEALYRPDGMVPARITQVACWAHARRGSVASFVVR</sequence>
<name>A0A845BG99_9PROT</name>
<dbReference type="Proteomes" id="UP000460715">
    <property type="component" value="Unassembled WGS sequence"/>
</dbReference>
<feature type="compositionally biased region" description="Basic and acidic residues" evidence="1">
    <location>
        <begin position="92"/>
        <end position="101"/>
    </location>
</feature>
<dbReference type="RefSeq" id="WP_160939520.1">
    <property type="nucleotide sequence ID" value="NZ_SNVJ01000045.1"/>
</dbReference>
<accession>A0A845BG99</accession>
<dbReference type="InterPro" id="IPR024463">
    <property type="entry name" value="Transposase_TnpC_homeodom"/>
</dbReference>
<dbReference type="Pfam" id="PF13005">
    <property type="entry name" value="zf-IS66"/>
    <property type="match status" value="1"/>
</dbReference>
<evidence type="ECO:0000259" key="2">
    <source>
        <dbReference type="Pfam" id="PF03050"/>
    </source>
</evidence>
<dbReference type="OrthoDB" id="9800877at2"/>
<feature type="non-terminal residue" evidence="5">
    <location>
        <position position="361"/>
    </location>
</feature>
<keyword evidence="6" id="KW-1185">Reference proteome</keyword>
<comment type="caution">
    <text evidence="5">The sequence shown here is derived from an EMBL/GenBank/DDBJ whole genome shotgun (WGS) entry which is preliminary data.</text>
</comment>